<keyword evidence="1" id="KW-1133">Transmembrane helix</keyword>
<keyword evidence="3" id="KW-1185">Reference proteome</keyword>
<dbReference type="AlphaFoldDB" id="A0A2P5DMT8"/>
<protein>
    <submittedName>
        <fullName evidence="2">Uncharacterized protein</fullName>
    </submittedName>
</protein>
<keyword evidence="1" id="KW-0812">Transmembrane</keyword>
<reference evidence="3" key="1">
    <citation type="submission" date="2016-06" db="EMBL/GenBank/DDBJ databases">
        <title>Parallel loss of symbiosis genes in relatives of nitrogen-fixing non-legume Parasponia.</title>
        <authorList>
            <person name="Van Velzen R."/>
            <person name="Holmer R."/>
            <person name="Bu F."/>
            <person name="Rutten L."/>
            <person name="Van Zeijl A."/>
            <person name="Liu W."/>
            <person name="Santuari L."/>
            <person name="Cao Q."/>
            <person name="Sharma T."/>
            <person name="Shen D."/>
            <person name="Roswanjaya Y."/>
            <person name="Wardhani T."/>
            <person name="Kalhor M.S."/>
            <person name="Jansen J."/>
            <person name="Van den Hoogen J."/>
            <person name="Gungor B."/>
            <person name="Hartog M."/>
            <person name="Hontelez J."/>
            <person name="Verver J."/>
            <person name="Yang W.-C."/>
            <person name="Schijlen E."/>
            <person name="Repin R."/>
            <person name="Schilthuizen M."/>
            <person name="Schranz E."/>
            <person name="Heidstra R."/>
            <person name="Miyata K."/>
            <person name="Fedorova E."/>
            <person name="Kohlen W."/>
            <person name="Bisseling T."/>
            <person name="Smit S."/>
            <person name="Geurts R."/>
        </authorList>
    </citation>
    <scope>NUCLEOTIDE SEQUENCE [LARGE SCALE GENOMIC DNA]</scope>
    <source>
        <strain evidence="3">cv. WU1-14</strain>
    </source>
</reference>
<comment type="caution">
    <text evidence="2">The sequence shown here is derived from an EMBL/GenBank/DDBJ whole genome shotgun (WGS) entry which is preliminary data.</text>
</comment>
<keyword evidence="1" id="KW-0472">Membrane</keyword>
<evidence type="ECO:0000313" key="3">
    <source>
        <dbReference type="Proteomes" id="UP000237105"/>
    </source>
</evidence>
<gene>
    <name evidence="2" type="ORF">PanWU01x14_049930</name>
</gene>
<feature type="transmembrane region" description="Helical" evidence="1">
    <location>
        <begin position="53"/>
        <end position="75"/>
    </location>
</feature>
<dbReference type="OrthoDB" id="10408695at2759"/>
<name>A0A2P5DMT8_PARAD</name>
<organism evidence="2 3">
    <name type="scientific">Parasponia andersonii</name>
    <name type="common">Sponia andersonii</name>
    <dbReference type="NCBI Taxonomy" id="3476"/>
    <lineage>
        <taxon>Eukaryota</taxon>
        <taxon>Viridiplantae</taxon>
        <taxon>Streptophyta</taxon>
        <taxon>Embryophyta</taxon>
        <taxon>Tracheophyta</taxon>
        <taxon>Spermatophyta</taxon>
        <taxon>Magnoliopsida</taxon>
        <taxon>eudicotyledons</taxon>
        <taxon>Gunneridae</taxon>
        <taxon>Pentapetalae</taxon>
        <taxon>rosids</taxon>
        <taxon>fabids</taxon>
        <taxon>Rosales</taxon>
        <taxon>Cannabaceae</taxon>
        <taxon>Parasponia</taxon>
    </lineage>
</organism>
<evidence type="ECO:0000256" key="1">
    <source>
        <dbReference type="SAM" id="Phobius"/>
    </source>
</evidence>
<dbReference type="EMBL" id="JXTB01000028">
    <property type="protein sequence ID" value="PON74586.1"/>
    <property type="molecule type" value="Genomic_DNA"/>
</dbReference>
<proteinExistence type="predicted"/>
<sequence length="87" mass="10059">MKKKERIKGQNVKLDVNDITQYNEDIDGIARRLYIIIDDNDVIREDRNQHEQAVLVFFSPLIFHSLEFSVAPALISRSLMLSSQLKG</sequence>
<accession>A0A2P5DMT8</accession>
<dbReference type="Proteomes" id="UP000237105">
    <property type="component" value="Unassembled WGS sequence"/>
</dbReference>
<evidence type="ECO:0000313" key="2">
    <source>
        <dbReference type="EMBL" id="PON74586.1"/>
    </source>
</evidence>